<dbReference type="GO" id="GO:0005739">
    <property type="term" value="C:mitochondrion"/>
    <property type="evidence" value="ECO:0007669"/>
    <property type="project" value="TreeGrafter"/>
</dbReference>
<feature type="domain" description="Carbohydrate kinase FGGY C-terminal" evidence="12">
    <location>
        <begin position="230"/>
        <end position="420"/>
    </location>
</feature>
<dbReference type="FunFam" id="3.30.420.40:FF:000086">
    <property type="entry name" value="Glycerol kinase"/>
    <property type="match status" value="1"/>
</dbReference>
<dbReference type="InterPro" id="IPR018483">
    <property type="entry name" value="Carb_kinase_FGGY_CS"/>
</dbReference>
<dbReference type="SUPFAM" id="SSF53067">
    <property type="entry name" value="Actin-like ATPase domain"/>
    <property type="match status" value="2"/>
</dbReference>
<evidence type="ECO:0000256" key="1">
    <source>
        <dbReference type="ARBA" id="ARBA00005190"/>
    </source>
</evidence>
<dbReference type="Pfam" id="PF00370">
    <property type="entry name" value="FGGY_N"/>
    <property type="match status" value="1"/>
</dbReference>
<dbReference type="AlphaFoldDB" id="A0A8C2ACR3"/>
<dbReference type="InterPro" id="IPR018484">
    <property type="entry name" value="FGGY_N"/>
</dbReference>
<dbReference type="InterPro" id="IPR018485">
    <property type="entry name" value="FGGY_C"/>
</dbReference>
<keyword evidence="4 10" id="KW-0808">Transferase</keyword>
<protein>
    <recommendedName>
        <fullName evidence="3">glycerol kinase</fullName>
        <ecNumber evidence="3">2.7.1.30</ecNumber>
    </recommendedName>
    <alternativeName>
        <fullName evidence="9">ATP:glycerol 3-phosphotransferase</fullName>
    </alternativeName>
</protein>
<feature type="domain" description="Carbohydrate kinase FGGY N-terminal" evidence="11">
    <location>
        <begin position="2"/>
        <end position="220"/>
    </location>
</feature>
<proteinExistence type="inferred from homology"/>
<name>A0A8C2ACR3_CYPCA</name>
<dbReference type="PROSITE" id="PS00933">
    <property type="entry name" value="FGGY_KINASES_1"/>
    <property type="match status" value="1"/>
</dbReference>
<dbReference type="FunFam" id="3.30.420.40:FF:000033">
    <property type="entry name" value="glycerol kinase isoform X2"/>
    <property type="match status" value="1"/>
</dbReference>
<keyword evidence="5" id="KW-0547">Nucleotide-binding</keyword>
<dbReference type="PROSITE" id="PS00445">
    <property type="entry name" value="FGGY_KINASES_2"/>
    <property type="match status" value="1"/>
</dbReference>
<evidence type="ECO:0000256" key="8">
    <source>
        <dbReference type="ARBA" id="ARBA00022840"/>
    </source>
</evidence>
<dbReference type="Gene3D" id="3.30.420.40">
    <property type="match status" value="2"/>
</dbReference>
<keyword evidence="7" id="KW-0319">Glycerol metabolism</keyword>
<dbReference type="PANTHER" id="PTHR10196:SF69">
    <property type="entry name" value="GLYCEROL KINASE"/>
    <property type="match status" value="1"/>
</dbReference>
<reference evidence="13" key="1">
    <citation type="submission" date="2025-08" db="UniProtKB">
        <authorList>
            <consortium name="Ensembl"/>
        </authorList>
    </citation>
    <scope>IDENTIFICATION</scope>
</reference>
<dbReference type="Ensembl" id="ENSCCRT00015106942.1">
    <property type="protein sequence ID" value="ENSCCRP00015103606.1"/>
    <property type="gene ID" value="ENSCCRG00015040349.1"/>
</dbReference>
<comment type="similarity">
    <text evidence="2 10">Belongs to the FGGY kinase family.</text>
</comment>
<evidence type="ECO:0000256" key="5">
    <source>
        <dbReference type="ARBA" id="ARBA00022741"/>
    </source>
</evidence>
<dbReference type="GO" id="GO:0004370">
    <property type="term" value="F:glycerol kinase activity"/>
    <property type="evidence" value="ECO:0007669"/>
    <property type="project" value="UniProtKB-EC"/>
</dbReference>
<evidence type="ECO:0000256" key="9">
    <source>
        <dbReference type="ARBA" id="ARBA00043149"/>
    </source>
</evidence>
<dbReference type="GO" id="GO:0046167">
    <property type="term" value="P:glycerol-3-phosphate biosynthetic process"/>
    <property type="evidence" value="ECO:0007669"/>
    <property type="project" value="TreeGrafter"/>
</dbReference>
<evidence type="ECO:0000256" key="4">
    <source>
        <dbReference type="ARBA" id="ARBA00022679"/>
    </source>
</evidence>
<dbReference type="GO" id="GO:0006641">
    <property type="term" value="P:triglyceride metabolic process"/>
    <property type="evidence" value="ECO:0007669"/>
    <property type="project" value="TreeGrafter"/>
</dbReference>
<dbReference type="PIRSF" id="PIRSF000538">
    <property type="entry name" value="GlpK"/>
    <property type="match status" value="1"/>
</dbReference>
<dbReference type="Pfam" id="PF02782">
    <property type="entry name" value="FGGY_C"/>
    <property type="match status" value="1"/>
</dbReference>
<organism evidence="13 14">
    <name type="scientific">Cyprinus carpio</name>
    <name type="common">Common carp</name>
    <dbReference type="NCBI Taxonomy" id="7962"/>
    <lineage>
        <taxon>Eukaryota</taxon>
        <taxon>Metazoa</taxon>
        <taxon>Chordata</taxon>
        <taxon>Craniata</taxon>
        <taxon>Vertebrata</taxon>
        <taxon>Euteleostomi</taxon>
        <taxon>Actinopterygii</taxon>
        <taxon>Neopterygii</taxon>
        <taxon>Teleostei</taxon>
        <taxon>Ostariophysi</taxon>
        <taxon>Cypriniformes</taxon>
        <taxon>Cyprinidae</taxon>
        <taxon>Cyprininae</taxon>
        <taxon>Cyprinus</taxon>
    </lineage>
</organism>
<dbReference type="NCBIfam" id="NF000756">
    <property type="entry name" value="PRK00047.1"/>
    <property type="match status" value="1"/>
</dbReference>
<dbReference type="Proteomes" id="UP000694700">
    <property type="component" value="Unplaced"/>
</dbReference>
<evidence type="ECO:0000313" key="14">
    <source>
        <dbReference type="Proteomes" id="UP000694700"/>
    </source>
</evidence>
<comment type="pathway">
    <text evidence="1">Polyol metabolism; glycerol degradation via glycerol kinase pathway; sn-glycerol 3-phosphate from glycerol: step 1/1.</text>
</comment>
<evidence type="ECO:0000256" key="2">
    <source>
        <dbReference type="ARBA" id="ARBA00009156"/>
    </source>
</evidence>
<dbReference type="InterPro" id="IPR043129">
    <property type="entry name" value="ATPase_NBD"/>
</dbReference>
<dbReference type="InterPro" id="IPR042018">
    <property type="entry name" value="GK1-3_metazoan-type"/>
</dbReference>
<keyword evidence="6 10" id="KW-0418">Kinase</keyword>
<dbReference type="PANTHER" id="PTHR10196">
    <property type="entry name" value="SUGAR KINASE"/>
    <property type="match status" value="1"/>
</dbReference>
<dbReference type="UniPathway" id="UPA00618">
    <property type="reaction ID" value="UER00672"/>
</dbReference>
<evidence type="ECO:0000256" key="6">
    <source>
        <dbReference type="ARBA" id="ARBA00022777"/>
    </source>
</evidence>
<accession>A0A8C2ACR3</accession>
<evidence type="ECO:0000256" key="10">
    <source>
        <dbReference type="RuleBase" id="RU003733"/>
    </source>
</evidence>
<dbReference type="InterPro" id="IPR000577">
    <property type="entry name" value="Carb_kinase_FGGY"/>
</dbReference>
<evidence type="ECO:0000259" key="12">
    <source>
        <dbReference type="Pfam" id="PF02782"/>
    </source>
</evidence>
<dbReference type="InterPro" id="IPR005999">
    <property type="entry name" value="Glycerol_kin"/>
</dbReference>
<dbReference type="EC" id="2.7.1.30" evidence="3"/>
<evidence type="ECO:0000256" key="7">
    <source>
        <dbReference type="ARBA" id="ARBA00022798"/>
    </source>
</evidence>
<sequence length="505" mass="55785">KQSFPKEGWVEEDPKEILQSVYECMDRTCEKLTQLNIDISNIKAVGVTNQRETTLVWDKETGEPLYNAIVWLDLRTQSTVERLINKTPGRNKNHLKTGLPISTYFSAVKLRWLMDNVEKVHEAVLSHRAMFGTVDSWLIWCLTGGKKGGVHCTDVTNASRTMLFNIHTMDWDLELCKYVQICIHTVLYNFFLAQTLCKSGPLTGVPISGCLGDQSAALVGQMCFKDGQAKNTYGTGCFLLKNVGTKPVMSDHGLLTTVAYKLGRDKPACYALEGSVAIAGAVVRWLKDNLGIIQTSTELEKLAADVGTSYGCYFVPAFSGLYAPYWEPSARGIICGLTQFTNRSHLAFAALEAVCFQTREILDAMNQDSGIHLSQLQVDGGMTSNRLLMQLQADILCIPVVKPSMPETTALGAAMAAGAAEGVSVWSLNPEDLTEVTSEKFEPQINPEESELRYARWKKAVQRAMNWETTEPTSIFSSVPLGFYILGSMFMLIGAKYIAGQCESE</sequence>
<keyword evidence="8" id="KW-0067">ATP-binding</keyword>
<dbReference type="NCBIfam" id="TIGR01311">
    <property type="entry name" value="glycerol_kin"/>
    <property type="match status" value="1"/>
</dbReference>
<dbReference type="GO" id="GO:0005524">
    <property type="term" value="F:ATP binding"/>
    <property type="evidence" value="ECO:0007669"/>
    <property type="project" value="UniProtKB-KW"/>
</dbReference>
<evidence type="ECO:0000313" key="13">
    <source>
        <dbReference type="Ensembl" id="ENSCCRP00015103606.1"/>
    </source>
</evidence>
<evidence type="ECO:0000256" key="3">
    <source>
        <dbReference type="ARBA" id="ARBA00012099"/>
    </source>
</evidence>
<evidence type="ECO:0000259" key="11">
    <source>
        <dbReference type="Pfam" id="PF00370"/>
    </source>
</evidence>
<dbReference type="GO" id="GO:0019563">
    <property type="term" value="P:glycerol catabolic process"/>
    <property type="evidence" value="ECO:0007669"/>
    <property type="project" value="UniProtKB-UniPathway"/>
</dbReference>
<dbReference type="CDD" id="cd07792">
    <property type="entry name" value="ASKHA_NBD_FGGY_GK1-3-like"/>
    <property type="match status" value="1"/>
</dbReference>